<keyword evidence="3" id="KW-1185">Reference proteome</keyword>
<gene>
    <name evidence="2" type="ORF">H696_05729</name>
</gene>
<feature type="region of interest" description="Disordered" evidence="1">
    <location>
        <begin position="769"/>
        <end position="808"/>
    </location>
</feature>
<dbReference type="Proteomes" id="UP000030693">
    <property type="component" value="Unassembled WGS sequence"/>
</dbReference>
<dbReference type="STRING" id="691883.A0A058Z2N1"/>
<organism evidence="2">
    <name type="scientific">Fonticula alba</name>
    <name type="common">Slime mold</name>
    <dbReference type="NCBI Taxonomy" id="691883"/>
    <lineage>
        <taxon>Eukaryota</taxon>
        <taxon>Rotosphaerida</taxon>
        <taxon>Fonticulaceae</taxon>
        <taxon>Fonticula</taxon>
    </lineage>
</organism>
<feature type="compositionally biased region" description="Low complexity" evidence="1">
    <location>
        <begin position="778"/>
        <end position="790"/>
    </location>
</feature>
<dbReference type="Gene3D" id="1.25.40.10">
    <property type="entry name" value="Tetratricopeptide repeat domain"/>
    <property type="match status" value="1"/>
</dbReference>
<accession>A0A058Z2N1</accession>
<dbReference type="RefSeq" id="XP_009497818.1">
    <property type="nucleotide sequence ID" value="XM_009499543.1"/>
</dbReference>
<evidence type="ECO:0000256" key="1">
    <source>
        <dbReference type="SAM" id="MobiDB-lite"/>
    </source>
</evidence>
<protein>
    <submittedName>
        <fullName evidence="2">Uncharacterized protein</fullName>
    </submittedName>
</protein>
<evidence type="ECO:0000313" key="2">
    <source>
        <dbReference type="EMBL" id="KCV67787.1"/>
    </source>
</evidence>
<name>A0A058Z2N1_FONAL</name>
<dbReference type="GO" id="GO:0005789">
    <property type="term" value="C:endoplasmic reticulum membrane"/>
    <property type="evidence" value="ECO:0007669"/>
    <property type="project" value="TreeGrafter"/>
</dbReference>
<dbReference type="GO" id="GO:0036503">
    <property type="term" value="P:ERAD pathway"/>
    <property type="evidence" value="ECO:0007669"/>
    <property type="project" value="TreeGrafter"/>
</dbReference>
<dbReference type="AlphaFoldDB" id="A0A058Z2N1"/>
<evidence type="ECO:0000313" key="3">
    <source>
        <dbReference type="Proteomes" id="UP000030693"/>
    </source>
</evidence>
<dbReference type="InterPro" id="IPR011990">
    <property type="entry name" value="TPR-like_helical_dom_sf"/>
</dbReference>
<dbReference type="PANTHER" id="PTHR11102">
    <property type="entry name" value="SEL-1-LIKE PROTEIN"/>
    <property type="match status" value="1"/>
</dbReference>
<dbReference type="PANTHER" id="PTHR11102:SF147">
    <property type="entry name" value="SEL1L ADAPTOR SUBUNIT OF ERAD E3 UBIQUITIN LIGASE"/>
    <property type="match status" value="1"/>
</dbReference>
<dbReference type="EMBL" id="KB932213">
    <property type="protein sequence ID" value="KCV67787.1"/>
    <property type="molecule type" value="Genomic_DNA"/>
</dbReference>
<sequence length="1086" mass="111298">MPGSPGGAVTRPPGRRPLRAGRPAALAALLATLLALLAATVVAVAGGSPSKHSPRAEAPRPDRVAELVFGSRTALPNHAKARHLLQTALDRDFYDGLPGRASADGAADAGDDGSAQAGLTSALDSAAYGGLLSYMDSLGLGDEMSRRDHASAIIRETLIAGSVPAFPVFDSPAPVGDRAQAEPSGDAHMLAIGAALSLANRYTRGIGVKASCSRAAEFYRRVASDAVQNYRPLTARPPPLASLLLASLATPGGLAAHGANSASGYYTTMALSPGSDLFKYYVHLADGGERSAQMIIARALRGSPAHRAAADEYLERAARRGSIQAICELGNVLLDDPPAVVDPGVADPAAIHRANLLRARDLFHKGARMAGMEATLGTPVDLSNPHAGAGPGPGEAEAEDSGDPAAAAASRHARHVESATCHTGLGRLQLDELLRTEAAHFDTDAYSQSLGTVLNHLLRGAGLGDSDGAYWAARVLSGEFGGHFDLTSTHDVRVRMLVMAVERGHLGAEFEFANFIFSESASLSDSACRLALSHYKHVAEHHPRVLALRHAVQEDAVELAAGRGVAGLGRALRTALARRQRPAAGPPAGLLPGDPAPSAEALLESFVLERLLYLGHLGLAGAQLDAGWFLEQGLAGAGARATAAPPGGMALVAGPGPAYYPPGGVGRWSAPARARLALLQYVRAAAQGSVRGLVRAGDMYASGSLAPLLLLGEPPAEGASLGAFGRAARAYLATALPEMVAAGARPDLASHRLFLFSREAVTGTHAAGLPSVLQGNRPAGSGDGPHAAGAPGSGAGPEPLSPPIEGSHASLSSAQRLALVLRALFPRLPGPGARLPRQVLPLRPEDLDTAWWLAEGAASEGWPPAPSLGLAANATALAADPWVDRVAGAAGLDDWTGGGGAAEAFGGLELHGIGPPHAPETRDDADAAVAEAYFALGWLHATGAGSCGALSRAPLWRRGLDRARLLWARRGAPAAGAGPGPAADPAAAGCVPYDFYRAKHYFDLAAARSPDARLAVGLALLGSWLSHCAETLAFFYSYYVVGSSIDLELALLGSVGALLVALAVARSSAAARQRQQLQVPPGLGQQ</sequence>
<feature type="region of interest" description="Disordered" evidence="1">
    <location>
        <begin position="377"/>
        <end position="414"/>
    </location>
</feature>
<reference evidence="2" key="1">
    <citation type="submission" date="2013-04" db="EMBL/GenBank/DDBJ databases">
        <title>The Genome Sequence of Fonticula alba ATCC 38817.</title>
        <authorList>
            <consortium name="The Broad Institute Genomics Platform"/>
            <person name="Russ C."/>
            <person name="Cuomo C."/>
            <person name="Burger G."/>
            <person name="Gray M.W."/>
            <person name="Holland P.W.H."/>
            <person name="King N."/>
            <person name="Lang F.B.F."/>
            <person name="Roger A.J."/>
            <person name="Ruiz-Trillo I."/>
            <person name="Brown M."/>
            <person name="Walker B."/>
            <person name="Young S."/>
            <person name="Zeng Q."/>
            <person name="Gargeya S."/>
            <person name="Fitzgerald M."/>
            <person name="Haas B."/>
            <person name="Abouelleil A."/>
            <person name="Allen A.W."/>
            <person name="Alvarado L."/>
            <person name="Arachchi H.M."/>
            <person name="Berlin A.M."/>
            <person name="Chapman S.B."/>
            <person name="Gainer-Dewar J."/>
            <person name="Goldberg J."/>
            <person name="Griggs A."/>
            <person name="Gujja S."/>
            <person name="Hansen M."/>
            <person name="Howarth C."/>
            <person name="Imamovic A."/>
            <person name="Ireland A."/>
            <person name="Larimer J."/>
            <person name="McCowan C."/>
            <person name="Murphy C."/>
            <person name="Pearson M."/>
            <person name="Poon T.W."/>
            <person name="Priest M."/>
            <person name="Roberts A."/>
            <person name="Saif S."/>
            <person name="Shea T."/>
            <person name="Sisk P."/>
            <person name="Sykes S."/>
            <person name="Wortman J."/>
            <person name="Nusbaum C."/>
            <person name="Birren B."/>
        </authorList>
    </citation>
    <scope>NUCLEOTIDE SEQUENCE [LARGE SCALE GENOMIC DNA]</scope>
    <source>
        <strain evidence="2">ATCC 38817</strain>
    </source>
</reference>
<dbReference type="GeneID" id="20530454"/>
<dbReference type="InterPro" id="IPR050767">
    <property type="entry name" value="Sel1_AlgK"/>
</dbReference>
<proteinExistence type="predicted"/>